<dbReference type="InterPro" id="IPR008280">
    <property type="entry name" value="Tub_FtsZ_C"/>
</dbReference>
<dbReference type="GO" id="GO:0032153">
    <property type="term" value="C:cell division site"/>
    <property type="evidence" value="ECO:0007669"/>
    <property type="project" value="TreeGrafter"/>
</dbReference>
<sequence>MNNDELDLSDIARSRASVRSRFNEIARQNVNSNSSANLDSDTYLSDLLKVLKIKSIVVGIGGAGNNTVSRMQDMDSEFIETLNINTDAHDLYYSNSNKKLLIGKETCNGLGSGNDPSIGTIAAEEDVHRLSQALNADVVFLTFGLGGGTGTGAASIVAREAKKNNATVVSFCSVPFTSEGTERSLRAKKGLAELLKYSDTLIPVPNDNLLRFNQKLPVLTGFKIMDEVLIRSINEIINLINNCGLINIDYADVRKVIQKKGQYPSGLIGITESLGDEADLIKKARLALHNPLLEPDTKKVDNCIVSVSGDHQLSLSQIDKIISTISSEIPEDASLKFGTSINPMLGSKIRIMALGRGPISPYVQAAIDGTEFPHSRLQPKEPPPAQESS</sequence>
<dbReference type="GO" id="GO:0005525">
    <property type="term" value="F:GTP binding"/>
    <property type="evidence" value="ECO:0007669"/>
    <property type="project" value="UniProtKB-KW"/>
</dbReference>
<dbReference type="AlphaFoldDB" id="X1DV34"/>
<dbReference type="InterPro" id="IPR018316">
    <property type="entry name" value="Tubulin/FtsZ_2-layer-sand-dom"/>
</dbReference>
<gene>
    <name evidence="6" type="ORF">S03H2_02192</name>
</gene>
<dbReference type="PRINTS" id="PR00423">
    <property type="entry name" value="CELLDVISFTSZ"/>
</dbReference>
<dbReference type="InterPro" id="IPR003008">
    <property type="entry name" value="Tubulin_FtsZ_GTPase"/>
</dbReference>
<organism evidence="6">
    <name type="scientific">marine sediment metagenome</name>
    <dbReference type="NCBI Taxonomy" id="412755"/>
    <lineage>
        <taxon>unclassified sequences</taxon>
        <taxon>metagenomes</taxon>
        <taxon>ecological metagenomes</taxon>
    </lineage>
</organism>
<evidence type="ECO:0000256" key="3">
    <source>
        <dbReference type="ARBA" id="ARBA00023134"/>
    </source>
</evidence>
<dbReference type="SMART" id="SM00865">
    <property type="entry name" value="Tubulin_C"/>
    <property type="match status" value="1"/>
</dbReference>
<feature type="domain" description="Tubulin/FtsZ GTPase" evidence="4">
    <location>
        <begin position="54"/>
        <end position="244"/>
    </location>
</feature>
<comment type="similarity">
    <text evidence="1">Belongs to the FtsZ family.</text>
</comment>
<comment type="caution">
    <text evidence="6">The sequence shown here is derived from an EMBL/GenBank/DDBJ whole genome shotgun (WGS) entry which is preliminary data.</text>
</comment>
<dbReference type="EMBL" id="BARU01000711">
    <property type="protein sequence ID" value="GAH24057.1"/>
    <property type="molecule type" value="Genomic_DNA"/>
</dbReference>
<dbReference type="GO" id="GO:0005737">
    <property type="term" value="C:cytoplasm"/>
    <property type="evidence" value="ECO:0007669"/>
    <property type="project" value="TreeGrafter"/>
</dbReference>
<feature type="domain" description="Tubulin/FtsZ 2-layer sandwich" evidence="5">
    <location>
        <begin position="246"/>
        <end position="367"/>
    </location>
</feature>
<name>X1DV34_9ZZZZ</name>
<evidence type="ECO:0000259" key="5">
    <source>
        <dbReference type="SMART" id="SM00865"/>
    </source>
</evidence>
<dbReference type="InterPro" id="IPR000158">
    <property type="entry name" value="Cell_div_FtsZ"/>
</dbReference>
<dbReference type="GO" id="GO:0003924">
    <property type="term" value="F:GTPase activity"/>
    <property type="evidence" value="ECO:0007669"/>
    <property type="project" value="InterPro"/>
</dbReference>
<dbReference type="Pfam" id="PF00091">
    <property type="entry name" value="Tubulin"/>
    <property type="match status" value="1"/>
</dbReference>
<dbReference type="Pfam" id="PF12327">
    <property type="entry name" value="FtsZ_C"/>
    <property type="match status" value="1"/>
</dbReference>
<dbReference type="HAMAP" id="MF_00909">
    <property type="entry name" value="FtsZ"/>
    <property type="match status" value="1"/>
</dbReference>
<evidence type="ECO:0000256" key="2">
    <source>
        <dbReference type="ARBA" id="ARBA00022741"/>
    </source>
</evidence>
<dbReference type="InterPro" id="IPR036525">
    <property type="entry name" value="Tubulin/FtsZ_GTPase_sf"/>
</dbReference>
<reference evidence="6" key="1">
    <citation type="journal article" date="2014" name="Front. Microbiol.">
        <title>High frequency of phylogenetically diverse reductive dehalogenase-homologous genes in deep subseafloor sedimentary metagenomes.</title>
        <authorList>
            <person name="Kawai M."/>
            <person name="Futagami T."/>
            <person name="Toyoda A."/>
            <person name="Takaki Y."/>
            <person name="Nishi S."/>
            <person name="Hori S."/>
            <person name="Arai W."/>
            <person name="Tsubouchi T."/>
            <person name="Morono Y."/>
            <person name="Uchiyama I."/>
            <person name="Ito T."/>
            <person name="Fujiyama A."/>
            <person name="Inagaki F."/>
            <person name="Takami H."/>
        </authorList>
    </citation>
    <scope>NUCLEOTIDE SEQUENCE</scope>
    <source>
        <strain evidence="6">Expedition CK06-06</strain>
    </source>
</reference>
<evidence type="ECO:0008006" key="7">
    <source>
        <dbReference type="Google" id="ProtNLM"/>
    </source>
</evidence>
<proteinExistence type="inferred from homology"/>
<dbReference type="GO" id="GO:0051301">
    <property type="term" value="P:cell division"/>
    <property type="evidence" value="ECO:0007669"/>
    <property type="project" value="TreeGrafter"/>
</dbReference>
<evidence type="ECO:0000313" key="6">
    <source>
        <dbReference type="EMBL" id="GAH24057.1"/>
    </source>
</evidence>
<accession>X1DV34</accession>
<dbReference type="Gene3D" id="3.40.50.1440">
    <property type="entry name" value="Tubulin/FtsZ, GTPase domain"/>
    <property type="match status" value="1"/>
</dbReference>
<evidence type="ECO:0000256" key="1">
    <source>
        <dbReference type="ARBA" id="ARBA00009690"/>
    </source>
</evidence>
<evidence type="ECO:0000259" key="4">
    <source>
        <dbReference type="SMART" id="SM00864"/>
    </source>
</evidence>
<dbReference type="PANTHER" id="PTHR30314:SF3">
    <property type="entry name" value="MITOCHONDRIAL DIVISION PROTEIN FSZA"/>
    <property type="match status" value="1"/>
</dbReference>
<dbReference type="InterPro" id="IPR045061">
    <property type="entry name" value="FtsZ/CetZ"/>
</dbReference>
<dbReference type="SUPFAM" id="SSF55307">
    <property type="entry name" value="Tubulin C-terminal domain-like"/>
    <property type="match status" value="1"/>
</dbReference>
<keyword evidence="2" id="KW-0547">Nucleotide-binding</keyword>
<keyword evidence="3" id="KW-0342">GTP-binding</keyword>
<dbReference type="SMART" id="SM00864">
    <property type="entry name" value="Tubulin"/>
    <property type="match status" value="1"/>
</dbReference>
<dbReference type="PANTHER" id="PTHR30314">
    <property type="entry name" value="CELL DIVISION PROTEIN FTSZ-RELATED"/>
    <property type="match status" value="1"/>
</dbReference>
<protein>
    <recommendedName>
        <fullName evidence="7">Tubulin/FtsZ GTPase domain-containing protein</fullName>
    </recommendedName>
</protein>
<dbReference type="InterPro" id="IPR024757">
    <property type="entry name" value="FtsZ_C"/>
</dbReference>
<dbReference type="SUPFAM" id="SSF52490">
    <property type="entry name" value="Tubulin nucleotide-binding domain-like"/>
    <property type="match status" value="1"/>
</dbReference>
<dbReference type="CDD" id="cd02201">
    <property type="entry name" value="FtsZ_type1"/>
    <property type="match status" value="1"/>
</dbReference>